<feature type="compositionally biased region" description="Low complexity" evidence="1">
    <location>
        <begin position="815"/>
        <end position="830"/>
    </location>
</feature>
<feature type="compositionally biased region" description="Basic and acidic residues" evidence="1">
    <location>
        <begin position="184"/>
        <end position="199"/>
    </location>
</feature>
<keyword evidence="3" id="KW-1185">Reference proteome</keyword>
<dbReference type="PANTHER" id="PTHR13271:SF140">
    <property type="entry name" value="SET DOMAIN-CONTAINING PROTEIN"/>
    <property type="match status" value="1"/>
</dbReference>
<gene>
    <name evidence="2" type="ORF">Vafri_18612</name>
</gene>
<feature type="compositionally biased region" description="Low complexity" evidence="1">
    <location>
        <begin position="457"/>
        <end position="467"/>
    </location>
</feature>
<feature type="compositionally biased region" description="Pro residues" evidence="1">
    <location>
        <begin position="443"/>
        <end position="456"/>
    </location>
</feature>
<proteinExistence type="predicted"/>
<sequence>MHRTVTERKGSVRSGKRKQVSNPAWRTLGVRQCRCAPQFVVRSSEGFQYVPQRNYTGESDSLRELPEWLERQGAIGIRNAECVSHLSGERGLVAMREFSRGEMIFCLPLECTICDWPDNCIGQVPPVLPSSVRLAVMLLRYFADAGLIVPGAQSPGPEPPPAKPQPQPQSQPQPSSQPRPQLRPSEHPHQQQQQTHKEPQQYTAREIAQFSRRKERVKDVGARQPHPCQQGDGNGITSRQQGSGPLDRTGPTPHGYWGPYLRSLPLHPAALLLQLQDPADLAFFEYPPLERAVASYRDLVAEYYARCGGVQGLNGASLEQFSWALAIVGSRSLGTSLLLMALYTLPVGGVEASQDGLTRSYPRDAAAAPAAGETAPSVSAAAAPSTSAACISQPLSSFPSQEATLSSLPLATPSTPMPLMMMALIQMTSLSWARSDVASSSPSSPPPSCPPAPAPAPAARAASAAPAAPAPAPASPDVNHDYKERRGNGSDGGPKKAMWPDSCSAEAESRGAPGGEVGGSGSYINPFGGDRVDASRGPVTGGQLRMLVPMLDLINHSGVRQKGGYTGDDSVVVSGANVRWELRPPAVGQRPTARSVVDSCRNRGSGSGRGQGQFAQRSSEALHGDDGQGDGGAGGIGSRSGWQIALVATADLATGQELLMCYDTTASNDSLALHYGFVENLNPNEDVQLYDSLEDALAWHREVVLAEAAAAAAAPAASAASGLVTSGGFLATRRMKSLGPDALATWYDTASAAAAASVVATSMACGDVVAEITTPVKLGRGNRLCPRLQAAFRHLAQSASLDFGTEDSDAGRIPGSTGSSGSTVASGGSSRDQIEGGETDVFPDIDKRLAELVVRRCVQLLQCRAPLLADLVELLLDAQQRQLKVPRTCPQEQQGVSGEPVQDGTAVWQALCQHFAEALAAKCADLQLLAGLDLPAVSAALARRGPTDQCGPPQVQHLDGRGCVVTSGLPLLTWQRRLALEYRVQKKTILWDYVLAHALD</sequence>
<name>A0A8J4BML3_9CHLO</name>
<feature type="region of interest" description="Disordered" evidence="1">
    <location>
        <begin position="150"/>
        <end position="253"/>
    </location>
</feature>
<organism evidence="2 3">
    <name type="scientific">Volvox africanus</name>
    <dbReference type="NCBI Taxonomy" id="51714"/>
    <lineage>
        <taxon>Eukaryota</taxon>
        <taxon>Viridiplantae</taxon>
        <taxon>Chlorophyta</taxon>
        <taxon>core chlorophytes</taxon>
        <taxon>Chlorophyceae</taxon>
        <taxon>CS clade</taxon>
        <taxon>Chlamydomonadales</taxon>
        <taxon>Volvocaceae</taxon>
        <taxon>Volvox</taxon>
    </lineage>
</organism>
<evidence type="ECO:0000313" key="2">
    <source>
        <dbReference type="EMBL" id="GIL64727.1"/>
    </source>
</evidence>
<dbReference type="Gene3D" id="3.90.1410.10">
    <property type="entry name" value="set domain protein methyltransferase, domain 1"/>
    <property type="match status" value="2"/>
</dbReference>
<feature type="region of interest" description="Disordered" evidence="1">
    <location>
        <begin position="586"/>
        <end position="634"/>
    </location>
</feature>
<evidence type="ECO:0000313" key="3">
    <source>
        <dbReference type="Proteomes" id="UP000747399"/>
    </source>
</evidence>
<comment type="caution">
    <text evidence="2">The sequence shown here is derived from an EMBL/GenBank/DDBJ whole genome shotgun (WGS) entry which is preliminary data.</text>
</comment>
<feature type="region of interest" description="Disordered" evidence="1">
    <location>
        <begin position="806"/>
        <end position="839"/>
    </location>
</feature>
<dbReference type="InterPro" id="IPR050600">
    <property type="entry name" value="SETD3_SETD6_MTase"/>
</dbReference>
<dbReference type="AlphaFoldDB" id="A0A8J4BML3"/>
<feature type="compositionally biased region" description="Gly residues" evidence="1">
    <location>
        <begin position="512"/>
        <end position="521"/>
    </location>
</feature>
<dbReference type="InterPro" id="IPR046341">
    <property type="entry name" value="SET_dom_sf"/>
</dbReference>
<dbReference type="GO" id="GO:0016279">
    <property type="term" value="F:protein-lysine N-methyltransferase activity"/>
    <property type="evidence" value="ECO:0007669"/>
    <property type="project" value="TreeGrafter"/>
</dbReference>
<dbReference type="SUPFAM" id="SSF82199">
    <property type="entry name" value="SET domain"/>
    <property type="match status" value="2"/>
</dbReference>
<feature type="compositionally biased region" description="Basic and acidic residues" evidence="1">
    <location>
        <begin position="478"/>
        <end position="488"/>
    </location>
</feature>
<dbReference type="Proteomes" id="UP000747399">
    <property type="component" value="Unassembled WGS sequence"/>
</dbReference>
<dbReference type="PANTHER" id="PTHR13271">
    <property type="entry name" value="UNCHARACTERIZED PUTATIVE METHYLTRANSFERASE"/>
    <property type="match status" value="1"/>
</dbReference>
<dbReference type="EMBL" id="BNCO01000069">
    <property type="protein sequence ID" value="GIL64727.1"/>
    <property type="molecule type" value="Genomic_DNA"/>
</dbReference>
<protein>
    <recommendedName>
        <fullName evidence="4">SET domain-containing protein</fullName>
    </recommendedName>
</protein>
<feature type="compositionally biased region" description="Basic and acidic residues" evidence="1">
    <location>
        <begin position="1"/>
        <end position="10"/>
    </location>
</feature>
<reference evidence="2" key="1">
    <citation type="journal article" date="2021" name="Proc. Natl. Acad. Sci. U.S.A.">
        <title>Three genomes in the algal genus Volvox reveal the fate of a haploid sex-determining region after a transition to homothallism.</title>
        <authorList>
            <person name="Yamamoto K."/>
            <person name="Hamaji T."/>
            <person name="Kawai-Toyooka H."/>
            <person name="Matsuzaki R."/>
            <person name="Takahashi F."/>
            <person name="Nishimura Y."/>
            <person name="Kawachi M."/>
            <person name="Noguchi H."/>
            <person name="Minakuchi Y."/>
            <person name="Umen J.G."/>
            <person name="Toyoda A."/>
            <person name="Nozaki H."/>
        </authorList>
    </citation>
    <scope>NUCLEOTIDE SEQUENCE</scope>
    <source>
        <strain evidence="2">NIES-3780</strain>
    </source>
</reference>
<evidence type="ECO:0008006" key="4">
    <source>
        <dbReference type="Google" id="ProtNLM"/>
    </source>
</evidence>
<evidence type="ECO:0000256" key="1">
    <source>
        <dbReference type="SAM" id="MobiDB-lite"/>
    </source>
</evidence>
<feature type="compositionally biased region" description="Pro residues" evidence="1">
    <location>
        <begin position="156"/>
        <end position="177"/>
    </location>
</feature>
<feature type="region of interest" description="Disordered" evidence="1">
    <location>
        <begin position="436"/>
        <end position="524"/>
    </location>
</feature>
<accession>A0A8J4BML3</accession>
<feature type="region of interest" description="Disordered" evidence="1">
    <location>
        <begin position="1"/>
        <end position="20"/>
    </location>
</feature>